<dbReference type="Pfam" id="PF00512">
    <property type="entry name" value="HisKA"/>
    <property type="match status" value="1"/>
</dbReference>
<dbReference type="GO" id="GO:0000155">
    <property type="term" value="F:phosphorelay sensor kinase activity"/>
    <property type="evidence" value="ECO:0007669"/>
    <property type="project" value="InterPro"/>
</dbReference>
<dbReference type="Proteomes" id="UP001144256">
    <property type="component" value="Unassembled WGS sequence"/>
</dbReference>
<evidence type="ECO:0000256" key="6">
    <source>
        <dbReference type="ARBA" id="ARBA00022692"/>
    </source>
</evidence>
<dbReference type="Gene3D" id="3.30.565.10">
    <property type="entry name" value="Histidine kinase-like ATPase, C-terminal domain"/>
    <property type="match status" value="1"/>
</dbReference>
<dbReference type="PANTHER" id="PTHR45528">
    <property type="entry name" value="SENSOR HISTIDINE KINASE CPXA"/>
    <property type="match status" value="1"/>
</dbReference>
<dbReference type="InterPro" id="IPR005467">
    <property type="entry name" value="His_kinase_dom"/>
</dbReference>
<keyword evidence="8" id="KW-1133">Transmembrane helix</keyword>
<comment type="catalytic activity">
    <reaction evidence="1">
        <text>ATP + protein L-histidine = ADP + protein N-phospho-L-histidine.</text>
        <dbReference type="EC" id="2.7.13.3"/>
    </reaction>
</comment>
<comment type="subcellular location">
    <subcellularLocation>
        <location evidence="2">Membrane</location>
        <topology evidence="2">Multi-pass membrane protein</topology>
    </subcellularLocation>
</comment>
<evidence type="ECO:0000313" key="12">
    <source>
        <dbReference type="EMBL" id="GKX27710.1"/>
    </source>
</evidence>
<evidence type="ECO:0000256" key="7">
    <source>
        <dbReference type="ARBA" id="ARBA00022777"/>
    </source>
</evidence>
<dbReference type="InterPro" id="IPR050398">
    <property type="entry name" value="HssS/ArlS-like"/>
</dbReference>
<evidence type="ECO:0000256" key="2">
    <source>
        <dbReference type="ARBA" id="ARBA00004141"/>
    </source>
</evidence>
<evidence type="ECO:0000256" key="5">
    <source>
        <dbReference type="ARBA" id="ARBA00022679"/>
    </source>
</evidence>
<dbReference type="FunFam" id="1.10.287.130:FF:000001">
    <property type="entry name" value="Two-component sensor histidine kinase"/>
    <property type="match status" value="1"/>
</dbReference>
<dbReference type="Gene3D" id="1.10.287.130">
    <property type="match status" value="1"/>
</dbReference>
<dbReference type="EC" id="2.7.13.3" evidence="3"/>
<dbReference type="Pfam" id="PF02518">
    <property type="entry name" value="HATPase_c"/>
    <property type="match status" value="1"/>
</dbReference>
<keyword evidence="5" id="KW-0808">Transferase</keyword>
<comment type="caution">
    <text evidence="12">The sequence shown here is derived from an EMBL/GenBank/DDBJ whole genome shotgun (WGS) entry which is preliminary data.</text>
</comment>
<dbReference type="InterPro" id="IPR003594">
    <property type="entry name" value="HATPase_dom"/>
</dbReference>
<sequence length="302" mass="35653">MEWVLIILLIPSVYFSARFLLLSNNIREVTKDYKEIHQNSESNSKLTLKFPDRSFERLLVQINNHLAKTQLDRIRYAKREEEIRKEIENISHDLRTPLTSIRGYLELLNDETTTEEERKEYISVVERKAKGLHNLIETFYDLSRLEGNNYRINLETMDINKELREHLLLFYNDFEKKHINVELDLCRNQVDVQLDKIAIERVFNNLIQNSIRYAKTSFRVVSKIKDKSVDITFGNDIQQMDKEEVELLFNRFYMGDASRNNNSSGLGLTITKLLVETMGGKINAEIIDGWIIFKVKFTLMNH</sequence>
<dbReference type="SMART" id="SM00388">
    <property type="entry name" value="HisKA"/>
    <property type="match status" value="1"/>
</dbReference>
<dbReference type="InterPro" id="IPR036890">
    <property type="entry name" value="HATPase_C_sf"/>
</dbReference>
<evidence type="ECO:0000256" key="3">
    <source>
        <dbReference type="ARBA" id="ARBA00012438"/>
    </source>
</evidence>
<evidence type="ECO:0000259" key="11">
    <source>
        <dbReference type="PROSITE" id="PS50109"/>
    </source>
</evidence>
<dbReference type="GO" id="GO:0005886">
    <property type="term" value="C:plasma membrane"/>
    <property type="evidence" value="ECO:0007669"/>
    <property type="project" value="TreeGrafter"/>
</dbReference>
<dbReference type="PRINTS" id="PR01780">
    <property type="entry name" value="LANTIREGPROT"/>
</dbReference>
<dbReference type="SUPFAM" id="SSF55874">
    <property type="entry name" value="ATPase domain of HSP90 chaperone/DNA topoisomerase II/histidine kinase"/>
    <property type="match status" value="1"/>
</dbReference>
<proteinExistence type="predicted"/>
<dbReference type="SMART" id="SM00387">
    <property type="entry name" value="HATPase_c"/>
    <property type="match status" value="1"/>
</dbReference>
<dbReference type="RefSeq" id="WP_281811276.1">
    <property type="nucleotide sequence ID" value="NZ_BRLB01000001.1"/>
</dbReference>
<dbReference type="AlphaFoldDB" id="A0A9W5Y867"/>
<evidence type="ECO:0000256" key="9">
    <source>
        <dbReference type="ARBA" id="ARBA00023012"/>
    </source>
</evidence>
<evidence type="ECO:0000256" key="8">
    <source>
        <dbReference type="ARBA" id="ARBA00022989"/>
    </source>
</evidence>
<dbReference type="CDD" id="cd00082">
    <property type="entry name" value="HisKA"/>
    <property type="match status" value="1"/>
</dbReference>
<feature type="domain" description="Histidine kinase" evidence="11">
    <location>
        <begin position="89"/>
        <end position="301"/>
    </location>
</feature>
<evidence type="ECO:0000256" key="10">
    <source>
        <dbReference type="ARBA" id="ARBA00023136"/>
    </source>
</evidence>
<dbReference type="InterPro" id="IPR008358">
    <property type="entry name" value="Sig_transdc_His_kin/Pase_MprB"/>
</dbReference>
<evidence type="ECO:0000313" key="13">
    <source>
        <dbReference type="Proteomes" id="UP001144256"/>
    </source>
</evidence>
<keyword evidence="13" id="KW-1185">Reference proteome</keyword>
<dbReference type="InterPro" id="IPR003661">
    <property type="entry name" value="HisK_dim/P_dom"/>
</dbReference>
<dbReference type="PROSITE" id="PS50109">
    <property type="entry name" value="HIS_KIN"/>
    <property type="match status" value="1"/>
</dbReference>
<evidence type="ECO:0000256" key="4">
    <source>
        <dbReference type="ARBA" id="ARBA00022553"/>
    </source>
</evidence>
<protein>
    <recommendedName>
        <fullName evidence="3">histidine kinase</fullName>
        <ecNumber evidence="3">2.7.13.3</ecNumber>
    </recommendedName>
</protein>
<dbReference type="EMBL" id="BRLB01000001">
    <property type="protein sequence ID" value="GKX27710.1"/>
    <property type="molecule type" value="Genomic_DNA"/>
</dbReference>
<keyword evidence="9" id="KW-0902">Two-component regulatory system</keyword>
<name>A0A9W5Y867_9FIRM</name>
<reference evidence="12" key="1">
    <citation type="submission" date="2022-06" db="EMBL/GenBank/DDBJ databases">
        <title>Vallitalea longa sp. nov., an anaerobic bacterium isolated from marine sediment.</title>
        <authorList>
            <person name="Hirano S."/>
            <person name="Terahara T."/>
            <person name="Mori K."/>
            <person name="Hamada M."/>
            <person name="Matsumoto R."/>
            <person name="Kobayashi T."/>
        </authorList>
    </citation>
    <scope>NUCLEOTIDE SEQUENCE</scope>
    <source>
        <strain evidence="12">SH18-1</strain>
    </source>
</reference>
<dbReference type="SUPFAM" id="SSF47384">
    <property type="entry name" value="Homodimeric domain of signal transducing histidine kinase"/>
    <property type="match status" value="1"/>
</dbReference>
<keyword evidence="7 12" id="KW-0418">Kinase</keyword>
<gene>
    <name evidence="12" type="ORF">SH1V18_01900</name>
</gene>
<dbReference type="InterPro" id="IPR036097">
    <property type="entry name" value="HisK_dim/P_sf"/>
</dbReference>
<keyword evidence="6" id="KW-0812">Transmembrane</keyword>
<keyword evidence="10" id="KW-0472">Membrane</keyword>
<evidence type="ECO:0000256" key="1">
    <source>
        <dbReference type="ARBA" id="ARBA00000085"/>
    </source>
</evidence>
<accession>A0A9W5Y867</accession>
<organism evidence="12 13">
    <name type="scientific">Vallitalea longa</name>
    <dbReference type="NCBI Taxonomy" id="2936439"/>
    <lineage>
        <taxon>Bacteria</taxon>
        <taxon>Bacillati</taxon>
        <taxon>Bacillota</taxon>
        <taxon>Clostridia</taxon>
        <taxon>Lachnospirales</taxon>
        <taxon>Vallitaleaceae</taxon>
        <taxon>Vallitalea</taxon>
    </lineage>
</organism>
<dbReference type="PANTHER" id="PTHR45528:SF8">
    <property type="entry name" value="HISTIDINE KINASE"/>
    <property type="match status" value="1"/>
</dbReference>
<keyword evidence="4" id="KW-0597">Phosphoprotein</keyword>